<accession>C5L103</accession>
<evidence type="ECO:0000313" key="2">
    <source>
        <dbReference type="Proteomes" id="UP000007800"/>
    </source>
</evidence>
<dbReference type="RefSeq" id="XP_002777850.1">
    <property type="nucleotide sequence ID" value="XM_002777804.1"/>
</dbReference>
<dbReference type="InParanoid" id="C5L103"/>
<keyword evidence="2" id="KW-1185">Reference proteome</keyword>
<reference evidence="1 2" key="1">
    <citation type="submission" date="2008-07" db="EMBL/GenBank/DDBJ databases">
        <authorList>
            <person name="El-Sayed N."/>
            <person name="Caler E."/>
            <person name="Inman J."/>
            <person name="Amedeo P."/>
            <person name="Hass B."/>
            <person name="Wortman J."/>
        </authorList>
    </citation>
    <scope>NUCLEOTIDE SEQUENCE [LARGE SCALE GENOMIC DNA]</scope>
    <source>
        <strain evidence="2">ATCC 50983 / TXsc</strain>
    </source>
</reference>
<dbReference type="OrthoDB" id="10390586at2759"/>
<gene>
    <name evidence="1" type="ORF">Pmar_PMAR008784</name>
</gene>
<dbReference type="AlphaFoldDB" id="C5L103"/>
<proteinExistence type="predicted"/>
<protein>
    <submittedName>
        <fullName evidence="1">Uncharacterized protein</fullName>
    </submittedName>
</protein>
<evidence type="ECO:0000313" key="1">
    <source>
        <dbReference type="EMBL" id="EER09645.1"/>
    </source>
</evidence>
<name>C5L103_PERM5</name>
<dbReference type="GeneID" id="9052568"/>
<dbReference type="Proteomes" id="UP000007800">
    <property type="component" value="Unassembled WGS sequence"/>
</dbReference>
<sequence length="348" mass="39828">MPLIDIEHTFYLRLRHVIKAHARVKFSVSTSRASFRSLLDNLRHLYARLDRLNPEDVGGYRIELRFRVRQCSTPSISQAIQWLLNRNKFSLDSYPDLSFTIVDYEDYLNLVDYSLLVAEKLKLAVGDNNSKLPTSLHYYSAYLINLFGETNPHAQPLFDKGREAFLYFSQLYRQQLEFGTLRSSVGSSSELEAVSDDSVPIPDRQARLLEPSDEDTSYGGIRLTDELVRQLYRQVAWRRPFSRKKDKTGTLSYSVKKGCLPAGAKAPGTFNTYASAMKDILSQFKESWITNVVLTTSTAAKRQVFHDVGFGFSASILQPSHEYRNMPARTTAYLPTYWIEIDKSGLFL</sequence>
<dbReference type="EMBL" id="GG678140">
    <property type="protein sequence ID" value="EER09645.1"/>
    <property type="molecule type" value="Genomic_DNA"/>
</dbReference>
<organism evidence="2">
    <name type="scientific">Perkinsus marinus (strain ATCC 50983 / TXsc)</name>
    <dbReference type="NCBI Taxonomy" id="423536"/>
    <lineage>
        <taxon>Eukaryota</taxon>
        <taxon>Sar</taxon>
        <taxon>Alveolata</taxon>
        <taxon>Perkinsozoa</taxon>
        <taxon>Perkinsea</taxon>
        <taxon>Perkinsida</taxon>
        <taxon>Perkinsidae</taxon>
        <taxon>Perkinsus</taxon>
    </lineage>
</organism>